<comment type="caution">
    <text evidence="1">The sequence shown here is derived from an EMBL/GenBank/DDBJ whole genome shotgun (WGS) entry which is preliminary data.</text>
</comment>
<dbReference type="Proteomes" id="UP000828941">
    <property type="component" value="Chromosome 13"/>
</dbReference>
<proteinExistence type="predicted"/>
<sequence length="138" mass="15847">MEESTRFGLMAVFAVSGSMVFLVHQVHKRLLSNFMKKFEFEMSGVLYSHHRHKNFSASEKHHAKKKVRFAKEVMEFPLKEKGYCRNVNKGQQGKGVGDVLVQTKGCGPELEDTMPPNRAVLYRGIMQYRTLKGAQLHF</sequence>
<evidence type="ECO:0000313" key="2">
    <source>
        <dbReference type="Proteomes" id="UP000828941"/>
    </source>
</evidence>
<name>A0ACB9KTY2_BAUVA</name>
<protein>
    <submittedName>
        <fullName evidence="1">Uncharacterized protein</fullName>
    </submittedName>
</protein>
<organism evidence="1 2">
    <name type="scientific">Bauhinia variegata</name>
    <name type="common">Purple orchid tree</name>
    <name type="synonym">Phanera variegata</name>
    <dbReference type="NCBI Taxonomy" id="167791"/>
    <lineage>
        <taxon>Eukaryota</taxon>
        <taxon>Viridiplantae</taxon>
        <taxon>Streptophyta</taxon>
        <taxon>Embryophyta</taxon>
        <taxon>Tracheophyta</taxon>
        <taxon>Spermatophyta</taxon>
        <taxon>Magnoliopsida</taxon>
        <taxon>eudicotyledons</taxon>
        <taxon>Gunneridae</taxon>
        <taxon>Pentapetalae</taxon>
        <taxon>rosids</taxon>
        <taxon>fabids</taxon>
        <taxon>Fabales</taxon>
        <taxon>Fabaceae</taxon>
        <taxon>Cercidoideae</taxon>
        <taxon>Cercideae</taxon>
        <taxon>Bauhiniinae</taxon>
        <taxon>Bauhinia</taxon>
    </lineage>
</organism>
<keyword evidence="2" id="KW-1185">Reference proteome</keyword>
<dbReference type="EMBL" id="CM039438">
    <property type="protein sequence ID" value="KAI4300609.1"/>
    <property type="molecule type" value="Genomic_DNA"/>
</dbReference>
<reference evidence="1 2" key="1">
    <citation type="journal article" date="2022" name="DNA Res.">
        <title>Chromosomal-level genome assembly of the orchid tree Bauhinia variegata (Leguminosae; Cercidoideae) supports the allotetraploid origin hypothesis of Bauhinia.</title>
        <authorList>
            <person name="Zhong Y."/>
            <person name="Chen Y."/>
            <person name="Zheng D."/>
            <person name="Pang J."/>
            <person name="Liu Y."/>
            <person name="Luo S."/>
            <person name="Meng S."/>
            <person name="Qian L."/>
            <person name="Wei D."/>
            <person name="Dai S."/>
            <person name="Zhou R."/>
        </authorList>
    </citation>
    <scope>NUCLEOTIDE SEQUENCE [LARGE SCALE GENOMIC DNA]</scope>
    <source>
        <strain evidence="1">BV-YZ2020</strain>
    </source>
</reference>
<evidence type="ECO:0000313" key="1">
    <source>
        <dbReference type="EMBL" id="KAI4300609.1"/>
    </source>
</evidence>
<gene>
    <name evidence="1" type="ORF">L6164_033965</name>
</gene>
<accession>A0ACB9KTY2</accession>